<evidence type="ECO:0000313" key="2">
    <source>
        <dbReference type="Proteomes" id="UP001057375"/>
    </source>
</evidence>
<dbReference type="InterPro" id="IPR032675">
    <property type="entry name" value="LRR_dom_sf"/>
</dbReference>
<keyword evidence="2" id="KW-1185">Reference proteome</keyword>
<dbReference type="InterPro" id="IPR001611">
    <property type="entry name" value="Leu-rich_rpt"/>
</dbReference>
<protein>
    <recommendedName>
        <fullName evidence="3">EGF-like domain-containing protein</fullName>
    </recommendedName>
</protein>
<name>A0ABQ5KBI9_9EUKA</name>
<feature type="non-terminal residue" evidence="1">
    <location>
        <position position="1"/>
    </location>
</feature>
<dbReference type="SUPFAM" id="SSF52058">
    <property type="entry name" value="L domain-like"/>
    <property type="match status" value="1"/>
</dbReference>
<dbReference type="Gene3D" id="3.80.10.10">
    <property type="entry name" value="Ribonuclease Inhibitor"/>
    <property type="match status" value="2"/>
</dbReference>
<dbReference type="EMBL" id="BQXS01008483">
    <property type="protein sequence ID" value="GKT29928.1"/>
    <property type="molecule type" value="Genomic_DNA"/>
</dbReference>
<feature type="non-terminal residue" evidence="1">
    <location>
        <position position="644"/>
    </location>
</feature>
<accession>A0ABQ5KBI9</accession>
<proteinExistence type="predicted"/>
<dbReference type="PROSITE" id="PS51450">
    <property type="entry name" value="LRR"/>
    <property type="match status" value="2"/>
</dbReference>
<dbReference type="Pfam" id="PF13516">
    <property type="entry name" value="LRR_6"/>
    <property type="match status" value="2"/>
</dbReference>
<dbReference type="Proteomes" id="UP001057375">
    <property type="component" value="Unassembled WGS sequence"/>
</dbReference>
<evidence type="ECO:0000313" key="1">
    <source>
        <dbReference type="EMBL" id="GKT29928.1"/>
    </source>
</evidence>
<evidence type="ECO:0008006" key="3">
    <source>
        <dbReference type="Google" id="ProtNLM"/>
    </source>
</evidence>
<gene>
    <name evidence="1" type="ORF">ADUPG1_005342</name>
</gene>
<sequence length="644" mass="70262">KFTALSSVTYSDQTCHCSASVSSADHQVCREVYPGRWAVECWHGYYLDKASGSCVAACASGYVYDTASATCVSSSSAIDDAIRCQVCEGHSTMMPVLEEGNSSITCGCRSAWYGDDCDQLTFVCEAADYAEGTLCDISEFEMAGISGQFYWGNSHITTLESAQNLINSYYLYFNNTDITSVQILSELKQLCHLTLVMWGSTYSMKLTDFNSLYPLNRLFTLRLYGNDQVYDISLSFKSVALRFLIIGYYENEMIPLCRSESNEDFISFLTTVFPTHDQDTDNIAQFHTSNSCPLNTDDYFCSQDTYPDKCPSIVLNEVYNSVDEADYKECSFIAKTSGSVIDGDLKCYTVHDDNVREYLINECLRYGTDDLSSGIISVATMRSVLSCPSSSLSLQDIATASSFSSVNALTTLQGLEYATSLTSLTLDGYDLSGDTNSNAEYDKLVVQILAKAVTISSDYGSIDSGLRILSVSGCGLTEVSDILDLTPIVSHDTATQPFKLTTLDISDNSISDVSVFITEDIFPADTLTTLDISGNNICDIDGMVSELETYFSATSIVITYSDQTCHCSASVSSADHQVCREVYPGRWAVECWHGYYLDKASGSCVAACASGYVYDTASATCVSSSSAVDDAIRCQVCEGHSTMM</sequence>
<organism evidence="1 2">
    <name type="scientific">Aduncisulcus paluster</name>
    <dbReference type="NCBI Taxonomy" id="2918883"/>
    <lineage>
        <taxon>Eukaryota</taxon>
        <taxon>Metamonada</taxon>
        <taxon>Carpediemonas-like organisms</taxon>
        <taxon>Aduncisulcus</taxon>
    </lineage>
</organism>
<reference evidence="1" key="1">
    <citation type="submission" date="2022-03" db="EMBL/GenBank/DDBJ databases">
        <title>Draft genome sequence of Aduncisulcus paluster, a free-living microaerophilic Fornicata.</title>
        <authorList>
            <person name="Yuyama I."/>
            <person name="Kume K."/>
            <person name="Tamura T."/>
            <person name="Inagaki Y."/>
            <person name="Hashimoto T."/>
        </authorList>
    </citation>
    <scope>NUCLEOTIDE SEQUENCE</scope>
    <source>
        <strain evidence="1">NY0171</strain>
    </source>
</reference>
<comment type="caution">
    <text evidence="1">The sequence shown here is derived from an EMBL/GenBank/DDBJ whole genome shotgun (WGS) entry which is preliminary data.</text>
</comment>